<feature type="compositionally biased region" description="Polar residues" evidence="1">
    <location>
        <begin position="689"/>
        <end position="735"/>
    </location>
</feature>
<dbReference type="STRING" id="3818.A0A445CJL9"/>
<gene>
    <name evidence="3" type="ORF">Ahy_A06g026163</name>
</gene>
<feature type="region of interest" description="Disordered" evidence="1">
    <location>
        <begin position="185"/>
        <end position="225"/>
    </location>
</feature>
<dbReference type="PRINTS" id="PR00348">
    <property type="entry name" value="UBIQUITIN"/>
</dbReference>
<feature type="region of interest" description="Disordered" evidence="1">
    <location>
        <begin position="545"/>
        <end position="585"/>
    </location>
</feature>
<sequence>MASQGSNEGSSSGITSAECSDSTVQLNIKTLDSRVYNFQLDKNMPVSLLKEKIANEIGLPVGQQRLIFRGKVLKDEHVLSEYHIENGHTLHLVERQPNQSQASGNSTAEPAGANVINLLIWKEMMQPPCLLVTVLDKFHTVLFLELLMWGTKEKALFLTLHGNIAVPCFQVIGAVLNSIGIGGQNTSSPPNATQPATAPPGNEAAGVNSGNQNASGNQAQSGQTFPGQAFQSLPHVVQIPVASGAIPIPSLNAPIPDSLNTLSEFINHMEQTLLLNVYQSNLSSTNAGDQRVELPTNAQGLPTVEALSTILHRTEQLLSHQAVAAISHIAGRLEREGTSSDLSIRDQIQSEAAHLGLAMQHLGTLLLELGRTILTLRMGQSPAESAVNAGPAVYISPSGPNPVMVQPFPLQTNSLFGGPIPSSTPPAFGAIGIGSAPRNVNIHIHAGTALAPIVSAISSRTNNGEGTRNENRNEPGPGDSGSARALPVRNFMSAAFPSHPPGVGVASGTQTGSGVSTSQPPPNSTPWSSAANESNFFRNLVRNIQGDNTAPSGQMASTGRDLSSGSESRSSQRDEQADTTGMNGFRTATASSVGCGSLQTEVVQTCDNDERGVSVDNYPSSSSGQGLQSSSGGETTVKSEQVKDAPSASAKQGVAEPARAAPLGLGMGGLERKRRTGLQPPVSKGADISSGSSVNQSQQTGTEGQHTLQALPSHGSSVNARNPNRPSQQPLPSSNRQIDMAGLMSQVLHSPALNGLLEGVSQQTGVDSPNGLRNMLQQFTQSPQMMNTVNQIVQQVGSQDMGNMFAGMERGQGGGIDFSTILQQMMPIGSRAAGGDTPPPLFSAAEPETLAPCRDENSNNTTLQLNLQEVVDRIDHLSPPTDVFRAVAENAVLVSGGVNVTDDILDELCSNESLASEYLETLRYDVRQRLDGHSEQDKS</sequence>
<feature type="compositionally biased region" description="Low complexity" evidence="1">
    <location>
        <begin position="559"/>
        <end position="569"/>
    </location>
</feature>
<protein>
    <recommendedName>
        <fullName evidence="2">Ubiquitin-like domain-containing protein</fullName>
    </recommendedName>
</protein>
<dbReference type="GO" id="GO:0031593">
    <property type="term" value="F:polyubiquitin modification-dependent protein binding"/>
    <property type="evidence" value="ECO:0007669"/>
    <property type="project" value="TreeGrafter"/>
</dbReference>
<dbReference type="PANTHER" id="PTHR15204">
    <property type="entry name" value="LARGE PROLINE-RICH PROTEIN BAG6"/>
    <property type="match status" value="1"/>
</dbReference>
<evidence type="ECO:0000256" key="1">
    <source>
        <dbReference type="SAM" id="MobiDB-lite"/>
    </source>
</evidence>
<dbReference type="SMART" id="SM00213">
    <property type="entry name" value="UBQ"/>
    <property type="match status" value="1"/>
</dbReference>
<feature type="region of interest" description="Disordered" evidence="1">
    <location>
        <begin position="610"/>
        <end position="735"/>
    </location>
</feature>
<dbReference type="InterPro" id="IPR019956">
    <property type="entry name" value="Ubiquitin_dom"/>
</dbReference>
<evidence type="ECO:0000313" key="3">
    <source>
        <dbReference type="EMBL" id="RYR51108.1"/>
    </source>
</evidence>
<dbReference type="Proteomes" id="UP000289738">
    <property type="component" value="Chromosome A06"/>
</dbReference>
<evidence type="ECO:0000259" key="2">
    <source>
        <dbReference type="PROSITE" id="PS50053"/>
    </source>
</evidence>
<dbReference type="FunFam" id="3.10.20.90:FF:000154">
    <property type="entry name" value="Large proline-rich protein BAG6"/>
    <property type="match status" value="1"/>
</dbReference>
<dbReference type="PROSITE" id="PS50053">
    <property type="entry name" value="UBIQUITIN_2"/>
    <property type="match status" value="1"/>
</dbReference>
<organism evidence="3 4">
    <name type="scientific">Arachis hypogaea</name>
    <name type="common">Peanut</name>
    <dbReference type="NCBI Taxonomy" id="3818"/>
    <lineage>
        <taxon>Eukaryota</taxon>
        <taxon>Viridiplantae</taxon>
        <taxon>Streptophyta</taxon>
        <taxon>Embryophyta</taxon>
        <taxon>Tracheophyta</taxon>
        <taxon>Spermatophyta</taxon>
        <taxon>Magnoliopsida</taxon>
        <taxon>eudicotyledons</taxon>
        <taxon>Gunneridae</taxon>
        <taxon>Pentapetalae</taxon>
        <taxon>rosids</taxon>
        <taxon>fabids</taxon>
        <taxon>Fabales</taxon>
        <taxon>Fabaceae</taxon>
        <taxon>Papilionoideae</taxon>
        <taxon>50 kb inversion clade</taxon>
        <taxon>dalbergioids sensu lato</taxon>
        <taxon>Dalbergieae</taxon>
        <taxon>Pterocarpus clade</taxon>
        <taxon>Arachis</taxon>
    </lineage>
</organism>
<dbReference type="GO" id="GO:0051787">
    <property type="term" value="F:misfolded protein binding"/>
    <property type="evidence" value="ECO:0007669"/>
    <property type="project" value="TreeGrafter"/>
</dbReference>
<feature type="compositionally biased region" description="Polar residues" evidence="1">
    <location>
        <begin position="208"/>
        <end position="225"/>
    </location>
</feature>
<evidence type="ECO:0000313" key="4">
    <source>
        <dbReference type="Proteomes" id="UP000289738"/>
    </source>
</evidence>
<feature type="region of interest" description="Disordered" evidence="1">
    <location>
        <begin position="460"/>
        <end position="531"/>
    </location>
</feature>
<dbReference type="InterPro" id="IPR000626">
    <property type="entry name" value="Ubiquitin-like_dom"/>
</dbReference>
<dbReference type="InterPro" id="IPR029071">
    <property type="entry name" value="Ubiquitin-like_domsf"/>
</dbReference>
<dbReference type="AlphaFoldDB" id="A0A445CJL9"/>
<dbReference type="GO" id="GO:0071818">
    <property type="term" value="C:BAT3 complex"/>
    <property type="evidence" value="ECO:0007669"/>
    <property type="project" value="TreeGrafter"/>
</dbReference>
<dbReference type="Pfam" id="PF00240">
    <property type="entry name" value="ubiquitin"/>
    <property type="match status" value="1"/>
</dbReference>
<feature type="compositionally biased region" description="Low complexity" evidence="1">
    <location>
        <begin position="186"/>
        <end position="200"/>
    </location>
</feature>
<comment type="caution">
    <text evidence="3">The sequence shown here is derived from an EMBL/GenBank/DDBJ whole genome shotgun (WGS) entry which is preliminary data.</text>
</comment>
<dbReference type="Gene3D" id="3.10.20.90">
    <property type="entry name" value="Phosphatidylinositol 3-kinase Catalytic Subunit, Chain A, domain 1"/>
    <property type="match status" value="1"/>
</dbReference>
<accession>A0A445CJL9</accession>
<dbReference type="GO" id="GO:0036503">
    <property type="term" value="P:ERAD pathway"/>
    <property type="evidence" value="ECO:0007669"/>
    <property type="project" value="TreeGrafter"/>
</dbReference>
<dbReference type="EMBL" id="SDMP01000006">
    <property type="protein sequence ID" value="RYR51108.1"/>
    <property type="molecule type" value="Genomic_DNA"/>
</dbReference>
<proteinExistence type="predicted"/>
<feature type="compositionally biased region" description="Low complexity" evidence="1">
    <location>
        <begin position="502"/>
        <end position="518"/>
    </location>
</feature>
<feature type="domain" description="Ubiquitin-like" evidence="2">
    <location>
        <begin position="24"/>
        <end position="99"/>
    </location>
</feature>
<keyword evidence="4" id="KW-1185">Reference proteome</keyword>
<name>A0A445CJL9_ARAHY</name>
<dbReference type="CDD" id="cd17039">
    <property type="entry name" value="Ubl_ubiquitin_like"/>
    <property type="match status" value="1"/>
</dbReference>
<reference evidence="3 4" key="1">
    <citation type="submission" date="2019-01" db="EMBL/GenBank/DDBJ databases">
        <title>Sequencing of cultivated peanut Arachis hypogaea provides insights into genome evolution and oil improvement.</title>
        <authorList>
            <person name="Chen X."/>
        </authorList>
    </citation>
    <scope>NUCLEOTIDE SEQUENCE [LARGE SCALE GENOMIC DNA]</scope>
    <source>
        <strain evidence="4">cv. Fuhuasheng</strain>
        <tissue evidence="3">Leaves</tissue>
    </source>
</reference>
<feature type="compositionally biased region" description="Polar residues" evidence="1">
    <location>
        <begin position="545"/>
        <end position="557"/>
    </location>
</feature>
<feature type="compositionally biased region" description="Low complexity" evidence="1">
    <location>
        <begin position="620"/>
        <end position="633"/>
    </location>
</feature>
<dbReference type="PANTHER" id="PTHR15204:SF5">
    <property type="entry name" value="LARGE PROLINE-RICH PROTEIN BAG6 ISOFORM X1"/>
    <property type="match status" value="1"/>
</dbReference>
<dbReference type="SUPFAM" id="SSF54236">
    <property type="entry name" value="Ubiquitin-like"/>
    <property type="match status" value="1"/>
</dbReference>